<dbReference type="PANTHER" id="PTHR32196">
    <property type="entry name" value="ABC TRANSPORTER PERMEASE PROTEIN YPHD-RELATED-RELATED"/>
    <property type="match status" value="1"/>
</dbReference>
<keyword evidence="4" id="KW-0997">Cell inner membrane</keyword>
<evidence type="ECO:0000256" key="7">
    <source>
        <dbReference type="ARBA" id="ARBA00023136"/>
    </source>
</evidence>
<keyword evidence="6 8" id="KW-1133">Transmembrane helix</keyword>
<accession>A0A1C3W6S1</accession>
<evidence type="ECO:0000256" key="8">
    <source>
        <dbReference type="SAM" id="Phobius"/>
    </source>
</evidence>
<dbReference type="PANTHER" id="PTHR32196:SF21">
    <property type="entry name" value="ABC TRANSPORTER PERMEASE PROTEIN YPHD-RELATED"/>
    <property type="match status" value="1"/>
</dbReference>
<evidence type="ECO:0000256" key="4">
    <source>
        <dbReference type="ARBA" id="ARBA00022519"/>
    </source>
</evidence>
<dbReference type="InterPro" id="IPR001851">
    <property type="entry name" value="ABC_transp_permease"/>
</dbReference>
<feature type="transmembrane region" description="Helical" evidence="8">
    <location>
        <begin position="171"/>
        <end position="194"/>
    </location>
</feature>
<feature type="transmembrane region" description="Helical" evidence="8">
    <location>
        <begin position="258"/>
        <end position="276"/>
    </location>
</feature>
<dbReference type="Proteomes" id="UP000199101">
    <property type="component" value="Unassembled WGS sequence"/>
</dbReference>
<dbReference type="RefSeq" id="WP_092713928.1">
    <property type="nucleotide sequence ID" value="NZ_FMAG01000004.1"/>
</dbReference>
<gene>
    <name evidence="9" type="ORF">GA0061103_4935</name>
</gene>
<feature type="transmembrane region" description="Helical" evidence="8">
    <location>
        <begin position="80"/>
        <end position="97"/>
    </location>
</feature>
<feature type="transmembrane region" description="Helical" evidence="8">
    <location>
        <begin position="223"/>
        <end position="246"/>
    </location>
</feature>
<feature type="transmembrane region" description="Helical" evidence="8">
    <location>
        <begin position="103"/>
        <end position="126"/>
    </location>
</feature>
<evidence type="ECO:0000313" key="10">
    <source>
        <dbReference type="Proteomes" id="UP000199101"/>
    </source>
</evidence>
<feature type="transmembrane region" description="Helical" evidence="8">
    <location>
        <begin position="52"/>
        <end position="73"/>
    </location>
</feature>
<comment type="subcellular location">
    <subcellularLocation>
        <location evidence="1">Cell membrane</location>
        <topology evidence="1">Multi-pass membrane protein</topology>
    </subcellularLocation>
</comment>
<dbReference type="Pfam" id="PF02653">
    <property type="entry name" value="BPD_transp_2"/>
    <property type="match status" value="1"/>
</dbReference>
<keyword evidence="5 8" id="KW-0812">Transmembrane</keyword>
<sequence length="338" mass="35059">MVSGSKSAGTTSGGTPKKPVKLSQEAVVVGISILLFLIFSIGLNNFLSEGNIIALLKNVSILGTLAVGMGFVVVGRGIDLTMVAVMVVGVAFSIWLSSWGIDFTLAVLIGAVLVALIGLFTGIMIAFADIPPIFATLAIASSVYGSGRIVFSSDVLYAPNNVAWLKWIGSGAIFGIPASVVIFGAVTAIMGLFLRKTRFGRLVYATGDNPSAARNMGLPTRPIIVTQYVISALIAFTAGLIMTGLVTGINTRLYNSSLIYDVLLVVVLGGIGLSGGQGGVRNVVVGTILVGILTNGMTILNFSYTSQNLIKSVILLSALAIDAIINPRDEQTSQSGDI</sequence>
<reference evidence="10" key="1">
    <citation type="submission" date="2016-08" db="EMBL/GenBank/DDBJ databases">
        <authorList>
            <person name="Varghese N."/>
            <person name="Submissions Spin"/>
        </authorList>
    </citation>
    <scope>NUCLEOTIDE SEQUENCE [LARGE SCALE GENOMIC DNA]</scope>
    <source>
        <strain evidence="10">HAMBI 2975</strain>
    </source>
</reference>
<dbReference type="GO" id="GO:0005886">
    <property type="term" value="C:plasma membrane"/>
    <property type="evidence" value="ECO:0007669"/>
    <property type="project" value="UniProtKB-SubCell"/>
</dbReference>
<keyword evidence="10" id="KW-1185">Reference proteome</keyword>
<organism evidence="9 10">
    <name type="scientific">Rhizobium multihospitium</name>
    <dbReference type="NCBI Taxonomy" id="410764"/>
    <lineage>
        <taxon>Bacteria</taxon>
        <taxon>Pseudomonadati</taxon>
        <taxon>Pseudomonadota</taxon>
        <taxon>Alphaproteobacteria</taxon>
        <taxon>Hyphomicrobiales</taxon>
        <taxon>Rhizobiaceae</taxon>
        <taxon>Rhizobium/Agrobacterium group</taxon>
        <taxon>Rhizobium</taxon>
    </lineage>
</organism>
<dbReference type="OrthoDB" id="7723490at2"/>
<dbReference type="AlphaFoldDB" id="A0A1C3W6S1"/>
<evidence type="ECO:0000313" key="9">
    <source>
        <dbReference type="EMBL" id="SCB35555.1"/>
    </source>
</evidence>
<evidence type="ECO:0000256" key="2">
    <source>
        <dbReference type="ARBA" id="ARBA00022448"/>
    </source>
</evidence>
<evidence type="ECO:0000256" key="6">
    <source>
        <dbReference type="ARBA" id="ARBA00022989"/>
    </source>
</evidence>
<protein>
    <submittedName>
        <fullName evidence="9">Monosaccharide ABC transporter membrane protein, CUT2 family (TC 3.A.1.2.-)</fullName>
    </submittedName>
</protein>
<evidence type="ECO:0000256" key="3">
    <source>
        <dbReference type="ARBA" id="ARBA00022475"/>
    </source>
</evidence>
<dbReference type="CDD" id="cd06579">
    <property type="entry name" value="TM_PBP1_transp_AraH_like"/>
    <property type="match status" value="1"/>
</dbReference>
<dbReference type="EMBL" id="FMAG01000004">
    <property type="protein sequence ID" value="SCB35555.1"/>
    <property type="molecule type" value="Genomic_DNA"/>
</dbReference>
<feature type="transmembrane region" description="Helical" evidence="8">
    <location>
        <begin position="133"/>
        <end position="151"/>
    </location>
</feature>
<name>A0A1C3W6S1_9HYPH</name>
<feature type="transmembrane region" description="Helical" evidence="8">
    <location>
        <begin position="26"/>
        <end position="46"/>
    </location>
</feature>
<evidence type="ECO:0000256" key="5">
    <source>
        <dbReference type="ARBA" id="ARBA00022692"/>
    </source>
</evidence>
<proteinExistence type="predicted"/>
<keyword evidence="2" id="KW-0813">Transport</keyword>
<feature type="transmembrane region" description="Helical" evidence="8">
    <location>
        <begin position="283"/>
        <end position="303"/>
    </location>
</feature>
<keyword evidence="3" id="KW-1003">Cell membrane</keyword>
<evidence type="ECO:0000256" key="1">
    <source>
        <dbReference type="ARBA" id="ARBA00004651"/>
    </source>
</evidence>
<dbReference type="GO" id="GO:0022857">
    <property type="term" value="F:transmembrane transporter activity"/>
    <property type="evidence" value="ECO:0007669"/>
    <property type="project" value="InterPro"/>
</dbReference>
<keyword evidence="7 8" id="KW-0472">Membrane</keyword>
<dbReference type="STRING" id="410764.GA0061103_4935"/>